<accession>A0ABW7F107</accession>
<name>A0ABW7F107_9BURK</name>
<dbReference type="RefSeq" id="WP_394478469.1">
    <property type="nucleotide sequence ID" value="NZ_JBIGHV010000003.1"/>
</dbReference>
<proteinExistence type="predicted"/>
<dbReference type="Gene3D" id="4.10.430.10">
    <property type="entry name" value="Histone-like protein H-NS, C-terminal domain"/>
    <property type="match status" value="1"/>
</dbReference>
<dbReference type="Pfam" id="PF00816">
    <property type="entry name" value="Histone_HNS"/>
    <property type="match status" value="1"/>
</dbReference>
<evidence type="ECO:0000256" key="1">
    <source>
        <dbReference type="SAM" id="MobiDB-lite"/>
    </source>
</evidence>
<reference evidence="3 4" key="1">
    <citation type="submission" date="2024-08" db="EMBL/GenBank/DDBJ databases">
        <authorList>
            <person name="Lu H."/>
        </authorList>
    </citation>
    <scope>NUCLEOTIDE SEQUENCE [LARGE SCALE GENOMIC DNA]</scope>
    <source>
        <strain evidence="3 4">LYH14W</strain>
    </source>
</reference>
<comment type="caution">
    <text evidence="3">The sequence shown here is derived from an EMBL/GenBank/DDBJ whole genome shotgun (WGS) entry which is preliminary data.</text>
</comment>
<feature type="domain" description="DNA-binding protein H-NS-like C-terminal" evidence="2">
    <location>
        <begin position="1451"/>
        <end position="1494"/>
    </location>
</feature>
<dbReference type="InterPro" id="IPR037150">
    <property type="entry name" value="H-NS_C_dom_sf"/>
</dbReference>
<dbReference type="EMBL" id="JBIGHV010000003">
    <property type="protein sequence ID" value="MFG6430309.1"/>
    <property type="molecule type" value="Genomic_DNA"/>
</dbReference>
<evidence type="ECO:0000313" key="3">
    <source>
        <dbReference type="EMBL" id="MFG6430309.1"/>
    </source>
</evidence>
<feature type="region of interest" description="Disordered" evidence="1">
    <location>
        <begin position="175"/>
        <end position="215"/>
    </location>
</feature>
<keyword evidence="4" id="KW-1185">Reference proteome</keyword>
<feature type="compositionally biased region" description="Acidic residues" evidence="1">
    <location>
        <begin position="180"/>
        <end position="195"/>
    </location>
</feature>
<dbReference type="Proteomes" id="UP001606210">
    <property type="component" value="Unassembled WGS sequence"/>
</dbReference>
<dbReference type="SUPFAM" id="SSF81273">
    <property type="entry name" value="H-NS histone-like proteins"/>
    <property type="match status" value="1"/>
</dbReference>
<dbReference type="InterPro" id="IPR027444">
    <property type="entry name" value="H-NS_C_dom"/>
</dbReference>
<evidence type="ECO:0000259" key="2">
    <source>
        <dbReference type="SMART" id="SM00528"/>
    </source>
</evidence>
<gene>
    <name evidence="3" type="ORF">ACG00Y_10315</name>
</gene>
<evidence type="ECO:0000313" key="4">
    <source>
        <dbReference type="Proteomes" id="UP001606210"/>
    </source>
</evidence>
<organism evidence="3 4">
    <name type="scientific">Pelomonas parva</name>
    <dbReference type="NCBI Taxonomy" id="3299032"/>
    <lineage>
        <taxon>Bacteria</taxon>
        <taxon>Pseudomonadati</taxon>
        <taxon>Pseudomonadota</taxon>
        <taxon>Betaproteobacteria</taxon>
        <taxon>Burkholderiales</taxon>
        <taxon>Sphaerotilaceae</taxon>
        <taxon>Roseateles</taxon>
    </lineage>
</organism>
<dbReference type="SMART" id="SM00528">
    <property type="entry name" value="HNS"/>
    <property type="match status" value="1"/>
</dbReference>
<sequence length="1501" mass="165891">MDGYLDLNRSFAAITEYSPQTLLGATRWGRHASWNTILQSRFSVVVARANFGKTMEFKAKSLSLRAEGKAAVFVPLHRVLGDATLDDAFDAEDLQALASWRLVGGKLTVFIDSLDEAGLAAEDGIRRALRRLMRGLDWPNPAISLVLSSRPAVLTDAVLELLQVELSAKLFVPSKKSGDDTDFEDIFDTTADEDEHPPGSTAAAQPEGLDAGSTTAVLSEPPQTLRLFALRPLDSAGAIKYLKEARGINHATETLAAARRYGLVRFAEGPGGLDILAYVDPANRPPQSLTDAYQRAVDAISQQQRVDPRERRIGNPSPQSLDKSIELLASASMVCRLQNIEISSKALNYREGVLAARVIVGHLVSDDSLAYLLGSRLFIDAGHHQVKLYPDELLPFLAAKRLASLVHSPEDAGRLLANFIWRSTTGECGVQRYWLPLVGWLSAFSSHCRQVLLDVEPQAVAFFGDLRRLDVSMSDATKAIERTVARLLDGDSIGRTVYTLTAENYWQAAKPGLEPVLKRLMSVHGDDFAVRDALLNVAANADLDIFRDEILAKHGGHYSKLLAEHLDLYYILALGRQDDLKGLAAAFIADPTRPGTDAPRLVAELAWKTLDAKSIAAIATARMNRRDGVGFSLEWILTREVGPSAPPEKLHDLSRSLLLKLIRRKDRHNGGESYWAGEKLLEIVTALIALTVKRKAVRTKRAVWLCLVLARHIERKHMGGSDLQPLRSALAGDKELRLEYLRARFALLAPAGDAFNAAYSDSRLYSYVEGDEVELGRPDFDALVASTKAAEARAKAKAPVPARRRRLLKVEEASKAKLEASLNGLRDGSDLDGLALAAALLVETIVPVRYGECRFEEFGDAAGAEIADAVRSGLSKHWRQCEPVWEEAEPHSLYNVTIAGLQGLHLDLGDGAQLPTMTDDEVRRAIRYAPFEVNGYPRWFWPLITQRQRVASEGLAAMLDQANRGPLSVDKAEALLRHLDKAPPSVQARLVSAVWRFVSQGFRLSEHTLRTALSRIGTTGAINANQLATEASKNIFHAFDEELPVLTDTKPSEPLEETRAREALTHRFKELTQLRSNAAAWAGAWLLSSPGTFVARFTDWWQSHPAQARQCLFALAADFGEQRGIQLKELALSGNAGLEALRCLYAWIHEVVKQEDVIDRRGKGAYSLRARDYAQRMREAMVPAILAAKTEKAYEVLDDLRKAATGSEAKYLRHTQIMMREDQLATSPVRQDDYFQFEQTFAPPVSSFKQFALAIETDLMAVKAQIEHGEFSLRRFFSTIKFERIKTDKDGLALEADFQALLGSELNHAAGGRYSVMLEPELPEGTRRDILCQTSSFRASVELKMSERWTFDHYVEALDKQLHRQYLRAPDSKIGFLVIVLQRNRPWFLPDGSEVDFSGLLAILRAKAREKEVGDGDLFLRVIGIDAVAPEDFRAKKVEQADGLSNPQLAQTSGGSVVAKYVSPSGLTWSGRGRMPTWMKDAIAAGATREDFLIPPPPTTS</sequence>
<protein>
    <submittedName>
        <fullName evidence="3">H-NS family nucleoid-associated regulatory protein</fullName>
    </submittedName>
</protein>